<feature type="transmembrane region" description="Helical" evidence="6">
    <location>
        <begin position="406"/>
        <end position="422"/>
    </location>
</feature>
<keyword evidence="4 6" id="KW-1133">Transmembrane helix</keyword>
<feature type="transmembrane region" description="Helical" evidence="6">
    <location>
        <begin position="146"/>
        <end position="163"/>
    </location>
</feature>
<feature type="transmembrane region" description="Helical" evidence="6">
    <location>
        <begin position="345"/>
        <end position="363"/>
    </location>
</feature>
<proteinExistence type="inferred from homology"/>
<comment type="similarity">
    <text evidence="2">Belongs to the major facilitator (TC 2.A.1) superfamily. Organic cation transporter (TC 2.A.1.19) family.</text>
</comment>
<evidence type="ECO:0000256" key="1">
    <source>
        <dbReference type="ARBA" id="ARBA00004127"/>
    </source>
</evidence>
<comment type="subcellular location">
    <subcellularLocation>
        <location evidence="1">Endomembrane system</location>
        <topology evidence="1">Multi-pass membrane protein</topology>
    </subcellularLocation>
</comment>
<evidence type="ECO:0000313" key="9">
    <source>
        <dbReference type="RefSeq" id="XP_054830825.1"/>
    </source>
</evidence>
<dbReference type="InterPro" id="IPR005828">
    <property type="entry name" value="MFS_sugar_transport-like"/>
</dbReference>
<keyword evidence="5 6" id="KW-0472">Membrane</keyword>
<accession>A0AA97KTB3</accession>
<feature type="transmembrane region" description="Helical" evidence="6">
    <location>
        <begin position="375"/>
        <end position="399"/>
    </location>
</feature>
<name>A0AA97KTB3_EUBMA</name>
<feature type="transmembrane region" description="Helical" evidence="6">
    <location>
        <begin position="170"/>
        <end position="191"/>
    </location>
</feature>
<reference evidence="9" key="1">
    <citation type="submission" date="2025-08" db="UniProtKB">
        <authorList>
            <consortium name="RefSeq"/>
        </authorList>
    </citation>
    <scope>IDENTIFICATION</scope>
    <source>
        <tissue evidence="9">Blood</tissue>
    </source>
</reference>
<feature type="domain" description="Major facilitator superfamily (MFS) profile" evidence="7">
    <location>
        <begin position="27"/>
        <end position="516"/>
    </location>
</feature>
<feature type="transmembrane region" description="Helical" evidence="6">
    <location>
        <begin position="197"/>
        <end position="220"/>
    </location>
</feature>
<feature type="transmembrane region" description="Helical" evidence="6">
    <location>
        <begin position="232"/>
        <end position="251"/>
    </location>
</feature>
<dbReference type="NCBIfam" id="TIGR00898">
    <property type="entry name" value="2A0119"/>
    <property type="match status" value="1"/>
</dbReference>
<dbReference type="PROSITE" id="PS50850">
    <property type="entry name" value="MFS"/>
    <property type="match status" value="1"/>
</dbReference>
<dbReference type="AlphaFoldDB" id="A0AA97KTB3"/>
<dbReference type="PROSITE" id="PS51257">
    <property type="entry name" value="PROKAR_LIPOPROTEIN"/>
    <property type="match status" value="1"/>
</dbReference>
<dbReference type="InterPro" id="IPR004749">
    <property type="entry name" value="Orgcat_transp/SVOP"/>
</dbReference>
<dbReference type="GO" id="GO:0012505">
    <property type="term" value="C:endomembrane system"/>
    <property type="evidence" value="ECO:0007669"/>
    <property type="project" value="UniProtKB-SubCell"/>
</dbReference>
<dbReference type="RefSeq" id="XP_054830825.1">
    <property type="nucleotide sequence ID" value="XM_054974850.1"/>
</dbReference>
<evidence type="ECO:0000259" key="7">
    <source>
        <dbReference type="PROSITE" id="PS50850"/>
    </source>
</evidence>
<feature type="transmembrane region" description="Helical" evidence="6">
    <location>
        <begin position="257"/>
        <end position="275"/>
    </location>
</feature>
<evidence type="ECO:0000256" key="5">
    <source>
        <dbReference type="ARBA" id="ARBA00023136"/>
    </source>
</evidence>
<evidence type="ECO:0000313" key="8">
    <source>
        <dbReference type="Proteomes" id="UP001190640"/>
    </source>
</evidence>
<gene>
    <name evidence="9" type="primary">LOC129326607</name>
</gene>
<evidence type="ECO:0000256" key="4">
    <source>
        <dbReference type="ARBA" id="ARBA00022989"/>
    </source>
</evidence>
<dbReference type="Gene3D" id="1.20.1250.20">
    <property type="entry name" value="MFS general substrate transporter like domains"/>
    <property type="match status" value="1"/>
</dbReference>
<organism evidence="8 9">
    <name type="scientific">Eublepharis macularius</name>
    <name type="common">Leopard gecko</name>
    <name type="synonym">Cyrtodactylus macularius</name>
    <dbReference type="NCBI Taxonomy" id="481883"/>
    <lineage>
        <taxon>Eukaryota</taxon>
        <taxon>Metazoa</taxon>
        <taxon>Chordata</taxon>
        <taxon>Craniata</taxon>
        <taxon>Vertebrata</taxon>
        <taxon>Euteleostomi</taxon>
        <taxon>Lepidosauria</taxon>
        <taxon>Squamata</taxon>
        <taxon>Bifurcata</taxon>
        <taxon>Gekkota</taxon>
        <taxon>Eublepharidae</taxon>
        <taxon>Eublepharinae</taxon>
        <taxon>Eublepharis</taxon>
    </lineage>
</organism>
<dbReference type="GO" id="GO:0016020">
    <property type="term" value="C:membrane"/>
    <property type="evidence" value="ECO:0007669"/>
    <property type="project" value="InterPro"/>
</dbReference>
<evidence type="ECO:0000256" key="2">
    <source>
        <dbReference type="ARBA" id="ARBA00009203"/>
    </source>
</evidence>
<evidence type="ECO:0000256" key="6">
    <source>
        <dbReference type="SAM" id="Phobius"/>
    </source>
</evidence>
<feature type="transmembrane region" description="Helical" evidence="6">
    <location>
        <begin position="428"/>
        <end position="451"/>
    </location>
</feature>
<sequence length="579" mass="63958">MTFAKLLDRVGGMGRFQVINVVLLVFPMVLLACHNLLQNFTAAIPDHRCSVPVNDTCNTNVTESSECKDFLRASIPMDDNKTLQKCHRFVTTQWPFLNSNTTRPQDTETEACPDGWLYDTTVFTSTIVTEWNLVCDFRNLKQLAQSVYMAGVLVGAIVFGGLSDKFGRKALLIWSCLQMAVSGSCAAFAPSFTAYCIFRFLSGMALSGVGLNCVSLSVEWTPMQSRATVSMVTGYSYSIGQFVLAGVAYAIRDWRWLQLAVSFPYLAFFLYGWWFTESARWYATSGKLEQALRELQKVAQINGQKEQGDKLSLEVLTANLPKEAASAKSSFTAVDLVHTPVLRRLTCCLCFVWFSTSFAYYGLAMDLQNFGVSIYLIQVIFGAVDIPAKLIAFFVICYFGRRITQALSLILAGFSIVANIFVSQDMQILRTVFAVLGKGCLAASFNCVFLYTGELYPTVIRQTGMGFGNTMARIGGIVAPLVRMTSEYSPSLPLVIYGAAPIISGIAACFLPETLNVPLPDTIEDVESQNLKQQKADENCKEKVFSIQDGVFLDMRMFTDSRPIRSTGEKDTPDVASSS</sequence>
<protein>
    <submittedName>
        <fullName evidence="9">Solute carrier family 22 member 6-B-like</fullName>
    </submittedName>
</protein>
<dbReference type="CDD" id="cd17446">
    <property type="entry name" value="MFS_SLC22A6_OAT1_like"/>
    <property type="match status" value="1"/>
</dbReference>
<dbReference type="Proteomes" id="UP001190640">
    <property type="component" value="Chromosome 1"/>
</dbReference>
<dbReference type="Pfam" id="PF00083">
    <property type="entry name" value="Sugar_tr"/>
    <property type="match status" value="1"/>
</dbReference>
<keyword evidence="3 6" id="KW-0812">Transmembrane</keyword>
<dbReference type="FunFam" id="1.20.1250.20:FF:000023">
    <property type="entry name" value="Solute carrier family 22 member 6"/>
    <property type="match status" value="1"/>
</dbReference>
<dbReference type="GeneID" id="129326607"/>
<dbReference type="InterPro" id="IPR020846">
    <property type="entry name" value="MFS_dom"/>
</dbReference>
<dbReference type="PANTHER" id="PTHR24064">
    <property type="entry name" value="SOLUTE CARRIER FAMILY 22 MEMBER"/>
    <property type="match status" value="1"/>
</dbReference>
<dbReference type="GO" id="GO:0022857">
    <property type="term" value="F:transmembrane transporter activity"/>
    <property type="evidence" value="ECO:0007669"/>
    <property type="project" value="InterPro"/>
</dbReference>
<evidence type="ECO:0000256" key="3">
    <source>
        <dbReference type="ARBA" id="ARBA00022692"/>
    </source>
</evidence>
<dbReference type="KEGG" id="emc:129326607"/>
<dbReference type="InterPro" id="IPR036259">
    <property type="entry name" value="MFS_trans_sf"/>
</dbReference>
<keyword evidence="8" id="KW-1185">Reference proteome</keyword>
<feature type="transmembrane region" description="Helical" evidence="6">
    <location>
        <begin position="18"/>
        <end position="37"/>
    </location>
</feature>
<dbReference type="SUPFAM" id="SSF103473">
    <property type="entry name" value="MFS general substrate transporter"/>
    <property type="match status" value="1"/>
</dbReference>